<dbReference type="InterPro" id="IPR029044">
    <property type="entry name" value="Nucleotide-diphossugar_trans"/>
</dbReference>
<reference evidence="1" key="1">
    <citation type="journal article" date="2001" name="J. Clin. Microbiol.">
        <title>Genetic organization of Pasteurella multocida cap loci and development of a multiplex capsular PCR typing system.</title>
        <authorList>
            <person name="Townsend K.M."/>
            <person name="Boyce J.D."/>
            <person name="Chung J.Y."/>
            <person name="Frost A.J."/>
            <person name="Adler B."/>
        </authorList>
    </citation>
    <scope>NUCLEOTIDE SEQUENCE</scope>
    <source>
        <strain evidence="1">P1234</strain>
    </source>
</reference>
<dbReference type="SUPFAM" id="SSF56112">
    <property type="entry name" value="Protein kinase-like (PK-like)"/>
    <property type="match status" value="1"/>
</dbReference>
<protein>
    <submittedName>
        <fullName evidence="1">EcbG</fullName>
    </submittedName>
</protein>
<dbReference type="SUPFAM" id="SSF53448">
    <property type="entry name" value="Nucleotide-diphospho-sugar transferases"/>
    <property type="match status" value="1"/>
</dbReference>
<evidence type="ECO:0000313" key="1">
    <source>
        <dbReference type="EMBL" id="AAK17916.1"/>
    </source>
</evidence>
<dbReference type="Gene3D" id="3.90.550.10">
    <property type="entry name" value="Spore Coat Polysaccharide Biosynthesis Protein SpsA, Chain A"/>
    <property type="match status" value="1"/>
</dbReference>
<dbReference type="Gene3D" id="3.90.1200.10">
    <property type="match status" value="1"/>
</dbReference>
<dbReference type="EMBL" id="AF302466">
    <property type="protein sequence ID" value="AAK17916.1"/>
    <property type="molecule type" value="Genomic_DNA"/>
</dbReference>
<proteinExistence type="predicted"/>
<dbReference type="InterPro" id="IPR011009">
    <property type="entry name" value="Kinase-like_dom_sf"/>
</dbReference>
<name>Q9AHM0_PASMD</name>
<organism evidence="1">
    <name type="scientific">Pasteurella multocida</name>
    <dbReference type="NCBI Taxonomy" id="747"/>
    <lineage>
        <taxon>Bacteria</taxon>
        <taxon>Pseudomonadati</taxon>
        <taxon>Pseudomonadota</taxon>
        <taxon>Gammaproteobacteria</taxon>
        <taxon>Pasteurellales</taxon>
        <taxon>Pasteurellaceae</taxon>
        <taxon>Pasteurella</taxon>
    </lineage>
</organism>
<sequence>MIIINSAAYVIPEFRNEFGLIPPSFLPIGNKKLLSFQIDALRQNFPSENKIILSLPAQFTPSLDDYKLMTSLNIEPVFVEEGISLGMALLYLLNTVEYDNNDTLRLLHGDTLLNTFPLEKDCIALARTQDDYAWEFESNAHNQLVWCGYFAFSSIRNFIRRLAKTQGDFTSAIHQYSKEIKCVSKEIEGWLDLGHINTYFRSRAAITTQRASNDLKINNGVVWKSGTPPKKIEAEANWFQNLPVNLKRFAPQLIQSGLNDNKPFYETEYLPYLPLNGIFVHGENPPVFWENILGLISQYMNESQKVISITKDNLSKIHLDSISLYKDKTFERLESYSSLVGINLDIPTKCDGVEQPSLRDIATECIKATLSLPEVPSIVHGDLCLSNIMYDSRGNNIKVIDPRGMNTKQEFTLYGNQSYDLAKLCHSFIGLYDFIIADSFNIEKSTELGIKLTFNIDKRLEEIQELFMNKKLLPNINNNEIIPATILLFLSMIPLHFDKPNRQEAMLANALRLYVAWKEKTQIILNI</sequence>
<accession>Q9AHM0</accession>
<dbReference type="AlphaFoldDB" id="Q9AHM0"/>
<gene>
    <name evidence="1" type="primary">ecbG</name>
</gene>